<dbReference type="PANTHER" id="PTHR11361:SF122">
    <property type="entry name" value="DNA MISMATCH REPAIR PROTEIN MSH3"/>
    <property type="match status" value="1"/>
</dbReference>
<dbReference type="GO" id="GO:0007534">
    <property type="term" value="P:gene conversion at mating-type locus"/>
    <property type="evidence" value="ECO:0007669"/>
    <property type="project" value="EnsemblFungi"/>
</dbReference>
<evidence type="ECO:0000256" key="12">
    <source>
        <dbReference type="ARBA" id="ARBA00025902"/>
    </source>
</evidence>
<dbReference type="GO" id="GO:0007131">
    <property type="term" value="P:reciprocal meiotic recombination"/>
    <property type="evidence" value="ECO:0007669"/>
    <property type="project" value="EnsemblFungi"/>
</dbReference>
<dbReference type="Proteomes" id="UP000094236">
    <property type="component" value="Unassembled WGS sequence"/>
</dbReference>
<dbReference type="OrthoDB" id="121051at2759"/>
<evidence type="ECO:0000256" key="1">
    <source>
        <dbReference type="ARBA" id="ARBA00004123"/>
    </source>
</evidence>
<dbReference type="Pfam" id="PF05188">
    <property type="entry name" value="MutS_II"/>
    <property type="match status" value="1"/>
</dbReference>
<dbReference type="GO" id="GO:0000403">
    <property type="term" value="F:Y-form DNA binding"/>
    <property type="evidence" value="ECO:0007669"/>
    <property type="project" value="EnsemblFungi"/>
</dbReference>
<comment type="similarity">
    <text evidence="2">Belongs to the DNA mismatch repair MutS family. MSH3 subfamily.</text>
</comment>
<dbReference type="EMBL" id="KV454018">
    <property type="protein sequence ID" value="ODV93473.1"/>
    <property type="molecule type" value="Genomic_DNA"/>
</dbReference>
<evidence type="ECO:0000256" key="2">
    <source>
        <dbReference type="ARBA" id="ARBA00007094"/>
    </source>
</evidence>
<dbReference type="Gene3D" id="1.10.1420.10">
    <property type="match status" value="2"/>
</dbReference>
<evidence type="ECO:0000256" key="15">
    <source>
        <dbReference type="SAM" id="MobiDB-lite"/>
    </source>
</evidence>
<comment type="function">
    <text evidence="11">Component of the post-replicative DNA mismatch repair system (MMR). Heterodimerizes with MSH2 to form MutS beta, which binds to DNA mismatches thereby initiating DNA repair. MSH3 provides substrate-binding and substrate specificity to the complex. When bound, the MutS beta heterodimer bends the DNA helix and shields approximately 20 base pairs. Acts mainly to repair insertion-deletion loops (IDLs) from 2 to 13 nucleotides in size, but can also repair base-base and single insertion-deletion mismatches that occur during replication. After mismatch binding, forms a ternary complex with the MutL alpha heterodimer, which is thought to be responsible for directing the downstream MMR events, including strand discrimination, excision, and resynthesis. ATP binding and hydrolysis play a pivotal role in mismatch repair functions.</text>
</comment>
<dbReference type="GO" id="GO:0140664">
    <property type="term" value="F:ATP-dependent DNA damage sensor activity"/>
    <property type="evidence" value="ECO:0007669"/>
    <property type="project" value="InterPro"/>
</dbReference>
<dbReference type="InterPro" id="IPR017261">
    <property type="entry name" value="DNA_mismatch_repair_MutS/MSH"/>
</dbReference>
<dbReference type="GO" id="GO:0043570">
    <property type="term" value="P:maintenance of DNA repeat elements"/>
    <property type="evidence" value="ECO:0007669"/>
    <property type="project" value="EnsemblFungi"/>
</dbReference>
<evidence type="ECO:0000256" key="3">
    <source>
        <dbReference type="ARBA" id="ARBA00019000"/>
    </source>
</evidence>
<keyword evidence="10" id="KW-0539">Nucleus</keyword>
<feature type="domain" description="DNA mismatch repair proteins mutS family" evidence="16">
    <location>
        <begin position="870"/>
        <end position="886"/>
    </location>
</feature>
<dbReference type="InterPro" id="IPR036187">
    <property type="entry name" value="DNA_mismatch_repair_MutS_sf"/>
</dbReference>
<evidence type="ECO:0000256" key="11">
    <source>
        <dbReference type="ARBA" id="ARBA00025373"/>
    </source>
</evidence>
<keyword evidence="8 14" id="KW-0238">DNA-binding</keyword>
<reference evidence="18" key="1">
    <citation type="submission" date="2016-05" db="EMBL/GenBank/DDBJ databases">
        <title>Comparative genomics of biotechnologically important yeasts.</title>
        <authorList>
            <consortium name="DOE Joint Genome Institute"/>
            <person name="Riley R."/>
            <person name="Haridas S."/>
            <person name="Wolfe K.H."/>
            <person name="Lopes M.R."/>
            <person name="Hittinger C.T."/>
            <person name="Goker M."/>
            <person name="Salamov A."/>
            <person name="Wisecaver J."/>
            <person name="Long T.M."/>
            <person name="Aerts A.L."/>
            <person name="Barry K."/>
            <person name="Choi C."/>
            <person name="Clum A."/>
            <person name="Coughlan A.Y."/>
            <person name="Deshpande S."/>
            <person name="Douglass A.P."/>
            <person name="Hanson S.J."/>
            <person name="Klenk H.-P."/>
            <person name="Labutti K."/>
            <person name="Lapidus A."/>
            <person name="Lindquist E."/>
            <person name="Lipzen A."/>
            <person name="Meier-Kolthoff J.P."/>
            <person name="Ohm R.A."/>
            <person name="Otillar R.P."/>
            <person name="Pangilinan J."/>
            <person name="Peng Y."/>
            <person name="Rokas A."/>
            <person name="Rosa C.A."/>
            <person name="Scheuner C."/>
            <person name="Sibirny A.A."/>
            <person name="Slot J.C."/>
            <person name="Stielow J.B."/>
            <person name="Sun H."/>
            <person name="Kurtzman C.P."/>
            <person name="Blackwell M."/>
            <person name="Grigoriev I.V."/>
            <person name="Jeffries T.W."/>
        </authorList>
    </citation>
    <scope>NUCLEOTIDE SEQUENCE [LARGE SCALE GENOMIC DNA]</scope>
    <source>
        <strain evidence="18">NRRL Y-2460</strain>
    </source>
</reference>
<dbReference type="InterPro" id="IPR027417">
    <property type="entry name" value="P-loop_NTPase"/>
</dbReference>
<dbReference type="GO" id="GO:0000406">
    <property type="term" value="F:double-strand/single-strand DNA junction binding"/>
    <property type="evidence" value="ECO:0007669"/>
    <property type="project" value="EnsemblFungi"/>
</dbReference>
<dbReference type="SMART" id="SM00533">
    <property type="entry name" value="MUTSd"/>
    <property type="match status" value="1"/>
</dbReference>
<organism evidence="17 18">
    <name type="scientific">Pachysolen tannophilus NRRL Y-2460</name>
    <dbReference type="NCBI Taxonomy" id="669874"/>
    <lineage>
        <taxon>Eukaryota</taxon>
        <taxon>Fungi</taxon>
        <taxon>Dikarya</taxon>
        <taxon>Ascomycota</taxon>
        <taxon>Saccharomycotina</taxon>
        <taxon>Pichiomycetes</taxon>
        <taxon>Pachysolenaceae</taxon>
        <taxon>Pachysolen</taxon>
    </lineage>
</organism>
<dbReference type="SUPFAM" id="SSF55271">
    <property type="entry name" value="DNA repair protein MutS, domain I"/>
    <property type="match status" value="1"/>
</dbReference>
<dbReference type="SUPFAM" id="SSF48334">
    <property type="entry name" value="DNA repair protein MutS, domain III"/>
    <property type="match status" value="1"/>
</dbReference>
<evidence type="ECO:0000256" key="10">
    <source>
        <dbReference type="ARBA" id="ARBA00023242"/>
    </source>
</evidence>
<dbReference type="InterPro" id="IPR007695">
    <property type="entry name" value="DNA_mismatch_repair_MutS-lik_N"/>
</dbReference>
<dbReference type="GO" id="GO:0005524">
    <property type="term" value="F:ATP binding"/>
    <property type="evidence" value="ECO:0007669"/>
    <property type="project" value="UniProtKB-KW"/>
</dbReference>
<protein>
    <recommendedName>
        <fullName evidence="3">DNA mismatch repair protein MSH3</fullName>
    </recommendedName>
    <alternativeName>
        <fullName evidence="4">DNA mismatch repair protein msh3</fullName>
    </alternativeName>
    <alternativeName>
        <fullName evidence="13">MutS protein homolog 3</fullName>
    </alternativeName>
</protein>
<gene>
    <name evidence="17" type="ORF">PACTADRAFT_52053</name>
</gene>
<dbReference type="InterPro" id="IPR007696">
    <property type="entry name" value="DNA_mismatch_repair_MutS_core"/>
</dbReference>
<dbReference type="InterPro" id="IPR045076">
    <property type="entry name" value="MutS"/>
</dbReference>
<evidence type="ECO:0000313" key="17">
    <source>
        <dbReference type="EMBL" id="ODV93473.1"/>
    </source>
</evidence>
<dbReference type="GO" id="GO:0035861">
    <property type="term" value="C:site of double-strand break"/>
    <property type="evidence" value="ECO:0007669"/>
    <property type="project" value="EnsemblFungi"/>
</dbReference>
<dbReference type="STRING" id="669874.A0A1E4TNZ0"/>
<evidence type="ECO:0000313" key="18">
    <source>
        <dbReference type="Proteomes" id="UP000094236"/>
    </source>
</evidence>
<dbReference type="PANTHER" id="PTHR11361">
    <property type="entry name" value="DNA MISMATCH REPAIR PROTEIN MUTS FAMILY MEMBER"/>
    <property type="match status" value="1"/>
</dbReference>
<dbReference type="Pfam" id="PF05192">
    <property type="entry name" value="MutS_III"/>
    <property type="match status" value="1"/>
</dbReference>
<evidence type="ECO:0000256" key="9">
    <source>
        <dbReference type="ARBA" id="ARBA00023204"/>
    </source>
</evidence>
<proteinExistence type="inferred from homology"/>
<comment type="subunit">
    <text evidence="12">Heterodimer consisting of MSH2-MSH3 (MutS beta). Forms a ternary complex with MutL alpha (MLH1-PMS1).</text>
</comment>
<dbReference type="NCBIfam" id="NF003810">
    <property type="entry name" value="PRK05399.1"/>
    <property type="match status" value="1"/>
</dbReference>
<evidence type="ECO:0000256" key="4">
    <source>
        <dbReference type="ARBA" id="ARBA00022151"/>
    </source>
</evidence>
<evidence type="ECO:0000259" key="16">
    <source>
        <dbReference type="PROSITE" id="PS00486"/>
    </source>
</evidence>
<dbReference type="Pfam" id="PF00488">
    <property type="entry name" value="MutS_V"/>
    <property type="match status" value="1"/>
</dbReference>
<keyword evidence="7" id="KW-0067">ATP-binding</keyword>
<dbReference type="SUPFAM" id="SSF53150">
    <property type="entry name" value="DNA repair protein MutS, domain II"/>
    <property type="match status" value="1"/>
</dbReference>
<dbReference type="GO" id="GO:0000735">
    <property type="term" value="P:removal of nonhomologous ends"/>
    <property type="evidence" value="ECO:0007669"/>
    <property type="project" value="EnsemblFungi"/>
</dbReference>
<dbReference type="SUPFAM" id="SSF52540">
    <property type="entry name" value="P-loop containing nucleoside triphosphate hydrolases"/>
    <property type="match status" value="1"/>
</dbReference>
<feature type="compositionally biased region" description="Low complexity" evidence="15">
    <location>
        <begin position="12"/>
        <end position="26"/>
    </location>
</feature>
<feature type="region of interest" description="Disordered" evidence="15">
    <location>
        <begin position="1"/>
        <end position="26"/>
    </location>
</feature>
<keyword evidence="5 14" id="KW-0547">Nucleotide-binding</keyword>
<evidence type="ECO:0000256" key="7">
    <source>
        <dbReference type="ARBA" id="ARBA00022840"/>
    </source>
</evidence>
<dbReference type="PIRSF" id="PIRSF037677">
    <property type="entry name" value="DNA_mis_repair_Msh6"/>
    <property type="match status" value="1"/>
</dbReference>
<dbReference type="PROSITE" id="PS00486">
    <property type="entry name" value="DNA_MISMATCH_REPAIR_2"/>
    <property type="match status" value="1"/>
</dbReference>
<dbReference type="GO" id="GO:0032302">
    <property type="term" value="C:MutSbeta complex"/>
    <property type="evidence" value="ECO:0007669"/>
    <property type="project" value="EnsemblFungi"/>
</dbReference>
<dbReference type="InterPro" id="IPR016151">
    <property type="entry name" value="DNA_mismatch_repair_MutS_N"/>
</dbReference>
<dbReference type="Gene3D" id="3.30.420.110">
    <property type="entry name" value="MutS, connector domain"/>
    <property type="match status" value="1"/>
</dbReference>
<keyword evidence="9 14" id="KW-0234">DNA repair</keyword>
<dbReference type="SMART" id="SM00534">
    <property type="entry name" value="MUTSac"/>
    <property type="match status" value="1"/>
</dbReference>
<dbReference type="InterPro" id="IPR007860">
    <property type="entry name" value="DNA_mmatch_repair_MutS_con_dom"/>
</dbReference>
<evidence type="ECO:0000256" key="13">
    <source>
        <dbReference type="ARBA" id="ARBA00029792"/>
    </source>
</evidence>
<dbReference type="GO" id="GO:0000710">
    <property type="term" value="P:meiotic mismatch repair"/>
    <property type="evidence" value="ECO:0007669"/>
    <property type="project" value="EnsemblFungi"/>
</dbReference>
<dbReference type="InterPro" id="IPR000432">
    <property type="entry name" value="DNA_mismatch_repair_MutS_C"/>
</dbReference>
<keyword evidence="18" id="KW-1185">Reference proteome</keyword>
<evidence type="ECO:0000256" key="8">
    <source>
        <dbReference type="ARBA" id="ARBA00023125"/>
    </source>
</evidence>
<dbReference type="Pfam" id="PF01624">
    <property type="entry name" value="MutS_I"/>
    <property type="match status" value="1"/>
</dbReference>
<evidence type="ECO:0000256" key="5">
    <source>
        <dbReference type="ARBA" id="ARBA00022741"/>
    </source>
</evidence>
<evidence type="ECO:0000256" key="14">
    <source>
        <dbReference type="RuleBase" id="RU003756"/>
    </source>
</evidence>
<dbReference type="InterPro" id="IPR036678">
    <property type="entry name" value="MutS_con_dom_sf"/>
</dbReference>
<name>A0A1E4TNZ0_PACTA</name>
<dbReference type="GO" id="GO:0000404">
    <property type="term" value="F:heteroduplex DNA loop binding"/>
    <property type="evidence" value="ECO:0007669"/>
    <property type="project" value="EnsemblFungi"/>
</dbReference>
<sequence>MPEQPSISRFFKSSSGKVDNNVKSNKNVEVVGNSRKILSDFKHTSTRNGDLNGNGEGQAVAIARKRISSSLQEPSEDDDLEAENMVTNVSTKKLKKGKSLFEQLTPLEQQFINLKKNNPDKILAIQVGYKFKFFGKDAITASQILNIMLIPGKFSVDIDNQSAEDLNYDKYAYCSIPDNRLHIHLKRLLNKGLKVGIVEQMETAAIKKIGDNKNSLFERKITKVYTSATYIDDENELDNELMFNKSGNCIFSIVENQQADSKSIRISIVAVQLITGEIIYDEFDDDFGRNELETRLLHLDPVEFLLITKNGISISTETNKVLRNFNSYNNRFKKNSSELRILNKNMKKSYNEYLNGLTDYFNNHSESIQKTFDFILNNLSQNIQICCLELIEYLKEFKLDSIFNMVSNYQSFNEIDKHMILDSNTIRNLEIFNNLTDGKEKGSLIWLLDHTRTKYGYRLLKKWASKPLINREDILKRQLSIENIINNCNSRSLENIIKFLSESVDLEKNLNKIHYGKSSRKEIYLFLQQIIQVLEIFNNKNFKIIKNDNFTSDYLANLFDDLNEMSNRSLKLFESFFGMINSWIAKDDKLDLEKKKLEYFNQKFFNYEVIAEELESMRICGRNLDEELAEIRKMLRRPQLQYISNNKEHYLIEVKNSDIKNIPKDWIKFSSTKSVSRFKSPNIIKLTNQLEYHRDLLININDSCFKQFLNEIDSHYDDLNRLVKMLATFDCLLSLSACSSLNLNYNRPELVDKPYIELYRSRNPIIENLSSSLSSYIPNDIRMSYSDNRISIITGPNMGGKSSYIRQVALLVIMTQIGCFVPSDRGSKIGIFDKIFIRMGAQDDLIKGDSTFKVEMNECSSIIKNCTDRSLVLLDEIGRGTSTVEGFAIAYSILDYMINAKSSFILFITHFQSLNFFAEKYKDVVRNFHMGYSVVENNIKNNEGEIKDDLPPLDIVFLYCLSQGVCRNSYGLNVAKMAMIPLDIIQNSYIKAKEMKENVETVKEKNWGFKARALIEDVLRDRNQNCLLESLQSLVENME</sequence>
<accession>A0A1E4TNZ0</accession>
<comment type="subcellular location">
    <subcellularLocation>
        <location evidence="1">Nucleus</location>
    </subcellularLocation>
</comment>
<dbReference type="GO" id="GO:0043111">
    <property type="term" value="P:replication fork arrest"/>
    <property type="evidence" value="ECO:0007669"/>
    <property type="project" value="EnsemblFungi"/>
</dbReference>
<dbReference type="Gene3D" id="3.40.50.300">
    <property type="entry name" value="P-loop containing nucleotide triphosphate hydrolases"/>
    <property type="match status" value="1"/>
</dbReference>
<evidence type="ECO:0000256" key="6">
    <source>
        <dbReference type="ARBA" id="ARBA00022763"/>
    </source>
</evidence>
<dbReference type="Gene3D" id="3.40.1170.10">
    <property type="entry name" value="DNA repair protein MutS, domain I"/>
    <property type="match status" value="1"/>
</dbReference>
<dbReference type="AlphaFoldDB" id="A0A1E4TNZ0"/>
<dbReference type="Pfam" id="PF05190">
    <property type="entry name" value="MutS_IV"/>
    <property type="match status" value="1"/>
</dbReference>
<dbReference type="InterPro" id="IPR007861">
    <property type="entry name" value="DNA_mismatch_repair_MutS_clamp"/>
</dbReference>
<keyword evidence="6 14" id="KW-0227">DNA damage</keyword>